<sequence length="32" mass="3642">MEIYILASHKFVYEYTNSGSALVSHMPDYFGA</sequence>
<protein>
    <submittedName>
        <fullName evidence="1">Uncharacterized protein</fullName>
    </submittedName>
</protein>
<dbReference type="EMBL" id="CAKOFQ010008087">
    <property type="protein sequence ID" value="CAH2011564.1"/>
    <property type="molecule type" value="Genomic_DNA"/>
</dbReference>
<evidence type="ECO:0000313" key="2">
    <source>
        <dbReference type="Proteomes" id="UP001152888"/>
    </source>
</evidence>
<accession>A0A9P0Q627</accession>
<reference evidence="1" key="1">
    <citation type="submission" date="2022-03" db="EMBL/GenBank/DDBJ databases">
        <authorList>
            <person name="Sayadi A."/>
        </authorList>
    </citation>
    <scope>NUCLEOTIDE SEQUENCE</scope>
</reference>
<organism evidence="1 2">
    <name type="scientific">Acanthoscelides obtectus</name>
    <name type="common">Bean weevil</name>
    <name type="synonym">Bruchus obtectus</name>
    <dbReference type="NCBI Taxonomy" id="200917"/>
    <lineage>
        <taxon>Eukaryota</taxon>
        <taxon>Metazoa</taxon>
        <taxon>Ecdysozoa</taxon>
        <taxon>Arthropoda</taxon>
        <taxon>Hexapoda</taxon>
        <taxon>Insecta</taxon>
        <taxon>Pterygota</taxon>
        <taxon>Neoptera</taxon>
        <taxon>Endopterygota</taxon>
        <taxon>Coleoptera</taxon>
        <taxon>Polyphaga</taxon>
        <taxon>Cucujiformia</taxon>
        <taxon>Chrysomeloidea</taxon>
        <taxon>Chrysomelidae</taxon>
        <taxon>Bruchinae</taxon>
        <taxon>Bruchini</taxon>
        <taxon>Acanthoscelides</taxon>
    </lineage>
</organism>
<dbReference type="AlphaFoldDB" id="A0A9P0Q627"/>
<name>A0A9P0Q627_ACAOB</name>
<evidence type="ECO:0000313" key="1">
    <source>
        <dbReference type="EMBL" id="CAH2011564.1"/>
    </source>
</evidence>
<dbReference type="Proteomes" id="UP001152888">
    <property type="component" value="Unassembled WGS sequence"/>
</dbReference>
<keyword evidence="2" id="KW-1185">Reference proteome</keyword>
<proteinExistence type="predicted"/>
<gene>
    <name evidence="1" type="ORF">ACAOBT_LOCUS32250</name>
</gene>
<comment type="caution">
    <text evidence="1">The sequence shown here is derived from an EMBL/GenBank/DDBJ whole genome shotgun (WGS) entry which is preliminary data.</text>
</comment>